<dbReference type="CDD" id="cd03018">
    <property type="entry name" value="PRX_AhpE_like"/>
    <property type="match status" value="1"/>
</dbReference>
<dbReference type="Pfam" id="PF00578">
    <property type="entry name" value="AhpC-TSA"/>
    <property type="match status" value="1"/>
</dbReference>
<sequence>MFPPAMGATLFGSVSRTRRRKVRPQSPRERETPMAQTLQLNKPAPEFTLPDGNRTKVNLKDFRGKSVVLAFYPADWSPVCTNELAIIQETLEDIRGYNAEVLAISVDNVWSHKAWAQQQHISFPLLSDFWPHGEVARTYGVFRDEDGISNRALFFIDKSGNLRNTWIAENPAVAPGINIIFDALEVIQGAHQTEARRA</sequence>
<dbReference type="PANTHER" id="PTHR43110:SF1">
    <property type="entry name" value="THIOL PEROXIDASE"/>
    <property type="match status" value="1"/>
</dbReference>
<dbReference type="EMBL" id="VBOR01000061">
    <property type="protein sequence ID" value="TMQ49138.1"/>
    <property type="molecule type" value="Genomic_DNA"/>
</dbReference>
<dbReference type="InterPro" id="IPR013766">
    <property type="entry name" value="Thioredoxin_domain"/>
</dbReference>
<evidence type="ECO:0000256" key="2">
    <source>
        <dbReference type="SAM" id="MobiDB-lite"/>
    </source>
</evidence>
<feature type="domain" description="Thioredoxin" evidence="3">
    <location>
        <begin position="38"/>
        <end position="189"/>
    </location>
</feature>
<dbReference type="PROSITE" id="PS51352">
    <property type="entry name" value="THIOREDOXIN_2"/>
    <property type="match status" value="1"/>
</dbReference>
<evidence type="ECO:0000256" key="1">
    <source>
        <dbReference type="ARBA" id="ARBA00023284"/>
    </source>
</evidence>
<accession>A0A538SCN9</accession>
<evidence type="ECO:0000313" key="4">
    <source>
        <dbReference type="EMBL" id="TMQ49138.1"/>
    </source>
</evidence>
<reference evidence="6 7" key="1">
    <citation type="journal article" date="2019" name="Nat. Microbiol.">
        <title>Mediterranean grassland soil C-N compound turnover is dependent on rainfall and depth, and is mediated by genomically divergent microorganisms.</title>
        <authorList>
            <person name="Diamond S."/>
            <person name="Andeer P.F."/>
            <person name="Li Z."/>
            <person name="Crits-Christoph A."/>
            <person name="Burstein D."/>
            <person name="Anantharaman K."/>
            <person name="Lane K.R."/>
            <person name="Thomas B.C."/>
            <person name="Pan C."/>
            <person name="Northen T.R."/>
            <person name="Banfield J.F."/>
        </authorList>
    </citation>
    <scope>NUCLEOTIDE SEQUENCE [LARGE SCALE GENOMIC DNA]</scope>
    <source>
        <strain evidence="4">WS_1</strain>
        <strain evidence="5">WS_5</strain>
    </source>
</reference>
<keyword evidence="1" id="KW-0676">Redox-active center</keyword>
<dbReference type="InterPro" id="IPR050455">
    <property type="entry name" value="Tpx_Peroxidase_subfamily"/>
</dbReference>
<dbReference type="GO" id="GO:0016491">
    <property type="term" value="F:oxidoreductase activity"/>
    <property type="evidence" value="ECO:0007669"/>
    <property type="project" value="InterPro"/>
</dbReference>
<dbReference type="SUPFAM" id="SSF52833">
    <property type="entry name" value="Thioredoxin-like"/>
    <property type="match status" value="1"/>
</dbReference>
<dbReference type="EMBL" id="VBOV01000285">
    <property type="protein sequence ID" value="TMQ54891.1"/>
    <property type="molecule type" value="Genomic_DNA"/>
</dbReference>
<protein>
    <submittedName>
        <fullName evidence="4">Peroxiredoxin</fullName>
    </submittedName>
</protein>
<gene>
    <name evidence="4" type="ORF">E6K71_05905</name>
    <name evidence="5" type="ORF">E6K75_09970</name>
</gene>
<feature type="region of interest" description="Disordered" evidence="2">
    <location>
        <begin position="13"/>
        <end position="36"/>
    </location>
</feature>
<organism evidence="4 6">
    <name type="scientific">Eiseniibacteriota bacterium</name>
    <dbReference type="NCBI Taxonomy" id="2212470"/>
    <lineage>
        <taxon>Bacteria</taxon>
        <taxon>Candidatus Eiseniibacteriota</taxon>
    </lineage>
</organism>
<dbReference type="InterPro" id="IPR036249">
    <property type="entry name" value="Thioredoxin-like_sf"/>
</dbReference>
<evidence type="ECO:0000259" key="3">
    <source>
        <dbReference type="PROSITE" id="PS51352"/>
    </source>
</evidence>
<dbReference type="Gene3D" id="3.40.30.10">
    <property type="entry name" value="Glutaredoxin"/>
    <property type="match status" value="1"/>
</dbReference>
<dbReference type="PANTHER" id="PTHR43110">
    <property type="entry name" value="THIOL PEROXIDASE"/>
    <property type="match status" value="1"/>
</dbReference>
<dbReference type="AlphaFoldDB" id="A0A538SCN9"/>
<evidence type="ECO:0000313" key="5">
    <source>
        <dbReference type="EMBL" id="TMQ54891.1"/>
    </source>
</evidence>
<dbReference type="Proteomes" id="UP000320913">
    <property type="component" value="Unassembled WGS sequence"/>
</dbReference>
<dbReference type="InterPro" id="IPR000866">
    <property type="entry name" value="AhpC/TSA"/>
</dbReference>
<proteinExistence type="predicted"/>
<dbReference type="GO" id="GO:0016209">
    <property type="term" value="F:antioxidant activity"/>
    <property type="evidence" value="ECO:0007669"/>
    <property type="project" value="InterPro"/>
</dbReference>
<name>A0A538SCN9_UNCEI</name>
<comment type="caution">
    <text evidence="4">The sequence shown here is derived from an EMBL/GenBank/DDBJ whole genome shotgun (WGS) entry which is preliminary data.</text>
</comment>
<dbReference type="Proteomes" id="UP000316292">
    <property type="component" value="Unassembled WGS sequence"/>
</dbReference>
<evidence type="ECO:0000313" key="7">
    <source>
        <dbReference type="Proteomes" id="UP000320913"/>
    </source>
</evidence>
<evidence type="ECO:0000313" key="6">
    <source>
        <dbReference type="Proteomes" id="UP000316292"/>
    </source>
</evidence>